<evidence type="ECO:0000256" key="1">
    <source>
        <dbReference type="ARBA" id="ARBA00004606"/>
    </source>
</evidence>
<dbReference type="GO" id="GO:0016020">
    <property type="term" value="C:membrane"/>
    <property type="evidence" value="ECO:0007669"/>
    <property type="project" value="UniProtKB-SubCell"/>
</dbReference>
<keyword evidence="5" id="KW-0325">Glycoprotein</keyword>
<keyword evidence="2" id="KW-0328">Glycosyltransferase</keyword>
<keyword evidence="6" id="KW-1185">Reference proteome</keyword>
<evidence type="ECO:0000313" key="7">
    <source>
        <dbReference type="WBParaSite" id="scaffold286_cov191.g670"/>
    </source>
</evidence>
<evidence type="ECO:0000256" key="5">
    <source>
        <dbReference type="ARBA" id="ARBA00023180"/>
    </source>
</evidence>
<dbReference type="PANTHER" id="PTHR46671">
    <property type="entry name" value="PROTEIN CBG11221"/>
    <property type="match status" value="1"/>
</dbReference>
<evidence type="ECO:0000313" key="6">
    <source>
        <dbReference type="Proteomes" id="UP000887561"/>
    </source>
</evidence>
<comment type="subcellular location">
    <subcellularLocation>
        <location evidence="1">Membrane</location>
        <topology evidence="1">Single-pass type II membrane protein</topology>
    </subcellularLocation>
</comment>
<evidence type="ECO:0000256" key="3">
    <source>
        <dbReference type="ARBA" id="ARBA00022679"/>
    </source>
</evidence>
<dbReference type="GO" id="GO:0016757">
    <property type="term" value="F:glycosyltransferase activity"/>
    <property type="evidence" value="ECO:0007669"/>
    <property type="project" value="UniProtKB-KW"/>
</dbReference>
<proteinExistence type="predicted"/>
<protein>
    <submittedName>
        <fullName evidence="7">Core-2/I-Branching enzyme</fullName>
    </submittedName>
</protein>
<reference evidence="7" key="1">
    <citation type="submission" date="2022-11" db="UniProtKB">
        <authorList>
            <consortium name="WormBaseParasite"/>
        </authorList>
    </citation>
    <scope>IDENTIFICATION</scope>
</reference>
<evidence type="ECO:0000256" key="2">
    <source>
        <dbReference type="ARBA" id="ARBA00022676"/>
    </source>
</evidence>
<organism evidence="6 7">
    <name type="scientific">Meloidogyne javanica</name>
    <name type="common">Root-knot nematode worm</name>
    <dbReference type="NCBI Taxonomy" id="6303"/>
    <lineage>
        <taxon>Eukaryota</taxon>
        <taxon>Metazoa</taxon>
        <taxon>Ecdysozoa</taxon>
        <taxon>Nematoda</taxon>
        <taxon>Chromadorea</taxon>
        <taxon>Rhabditida</taxon>
        <taxon>Tylenchina</taxon>
        <taxon>Tylenchomorpha</taxon>
        <taxon>Tylenchoidea</taxon>
        <taxon>Meloidogynidae</taxon>
        <taxon>Meloidogyninae</taxon>
        <taxon>Meloidogyne</taxon>
        <taxon>Meloidogyne incognita group</taxon>
    </lineage>
</organism>
<dbReference type="WBParaSite" id="scaffold286_cov191.g670">
    <property type="protein sequence ID" value="scaffold286_cov191.g670"/>
    <property type="gene ID" value="scaffold286_cov191.g670"/>
</dbReference>
<dbReference type="Proteomes" id="UP000887561">
    <property type="component" value="Unplaced"/>
</dbReference>
<accession>A0A915M3K1</accession>
<dbReference type="AlphaFoldDB" id="A0A915M3K1"/>
<sequence length="264" mass="31356">NFEEISDEEKRFPIAFARTVYRDYLMLEQMLSVEYAPHNVYCYSLDRKADKKFKERIRALSRCFSKNVFVSDEEYNVYSSGKNVSRSHLACLEKLNKRKEDWKYVVLLQNHDLPLRTNAELVRIFKAYNGTNDIATKNIVPNTVVKSLDWSLKGLRLYRNENAYPPNIKQLNHTKSLNLIVLSRAAVNFTLKQLNVYPFIDQYVIWRTYGKQTNRCMSDYLRHDMPSFDYGAIFCWLSTLAARRLSREIDINEKYYQQLPHIFQ</sequence>
<dbReference type="PANTHER" id="PTHR46671:SF7">
    <property type="entry name" value="CORE-2_I-BRANCHING ENZYME"/>
    <property type="match status" value="1"/>
</dbReference>
<dbReference type="InterPro" id="IPR003406">
    <property type="entry name" value="Glyco_trans_14"/>
</dbReference>
<evidence type="ECO:0000256" key="4">
    <source>
        <dbReference type="ARBA" id="ARBA00023136"/>
    </source>
</evidence>
<keyword evidence="4" id="KW-0472">Membrane</keyword>
<dbReference type="Pfam" id="PF02485">
    <property type="entry name" value="Branch"/>
    <property type="match status" value="1"/>
</dbReference>
<keyword evidence="3" id="KW-0808">Transferase</keyword>
<name>A0A915M3K1_MELJA</name>